<feature type="region of interest" description="Disordered" evidence="1">
    <location>
        <begin position="102"/>
        <end position="147"/>
    </location>
</feature>
<dbReference type="EMBL" id="FNGF01000008">
    <property type="protein sequence ID" value="SDL68299.1"/>
    <property type="molecule type" value="Genomic_DNA"/>
</dbReference>
<reference evidence="3" key="1">
    <citation type="submission" date="2016-10" db="EMBL/GenBank/DDBJ databases">
        <authorList>
            <person name="Varghese N."/>
            <person name="Submissions S."/>
        </authorList>
    </citation>
    <scope>NUCLEOTIDE SEQUENCE [LARGE SCALE GENOMIC DNA]</scope>
    <source>
        <strain evidence="3">CGMCC 4.3147</strain>
    </source>
</reference>
<sequence>MIGQTPGGPETETARMLRQVSGGYADLPDEVAHRLDRVLDTLPAADTLHRAAGPEREGFFATLAERLRPKRVRYALASGAAAVLVTVGAVAVGLQSLATQSQDAGSAEVYAEEDAPRSDDADDAPGGPESASDSLNEESEEGAGTDSAGITGVAWFASGTDYTADTDLLGTMRAFSFESTSADIPAELAELAAGGDFWHNCEEAIAREYQSLLVAVDFARYESAPAIIALLMTDQGELAVALSPACADGVIEALAVQP</sequence>
<organism evidence="2 3">
    <name type="scientific">Glycomyces sambucus</name>
    <dbReference type="NCBI Taxonomy" id="380244"/>
    <lineage>
        <taxon>Bacteria</taxon>
        <taxon>Bacillati</taxon>
        <taxon>Actinomycetota</taxon>
        <taxon>Actinomycetes</taxon>
        <taxon>Glycomycetales</taxon>
        <taxon>Glycomycetaceae</taxon>
        <taxon>Glycomyces</taxon>
    </lineage>
</organism>
<gene>
    <name evidence="2" type="ORF">SAMN05216298_4783</name>
</gene>
<dbReference type="RefSeq" id="WP_143034912.1">
    <property type="nucleotide sequence ID" value="NZ_FNGF01000008.1"/>
</dbReference>
<evidence type="ECO:0000256" key="1">
    <source>
        <dbReference type="SAM" id="MobiDB-lite"/>
    </source>
</evidence>
<proteinExistence type="predicted"/>
<keyword evidence="3" id="KW-1185">Reference proteome</keyword>
<dbReference type="Proteomes" id="UP000198662">
    <property type="component" value="Unassembled WGS sequence"/>
</dbReference>
<protein>
    <submittedName>
        <fullName evidence="2">Uncharacterized protein</fullName>
    </submittedName>
</protein>
<name>A0A1G9M211_9ACTN</name>
<dbReference type="STRING" id="380244.SAMN05216298_4783"/>
<accession>A0A1G9M211</accession>
<dbReference type="AlphaFoldDB" id="A0A1G9M211"/>
<dbReference type="OrthoDB" id="5183505at2"/>
<evidence type="ECO:0000313" key="3">
    <source>
        <dbReference type="Proteomes" id="UP000198662"/>
    </source>
</evidence>
<evidence type="ECO:0000313" key="2">
    <source>
        <dbReference type="EMBL" id="SDL68299.1"/>
    </source>
</evidence>